<keyword evidence="3" id="KW-0547">Nucleotide-binding</keyword>
<sequence length="788" mass="89526">MSGHLIPKHQMSEEDIKANFITPALESSGWKNGKDILYEYSFTDGRIEVHGERATRNKKKFTDYLLYYKKDFPIAVVEAKDNNHSVGAGMQQAINYAEMLDVPFAYASNGDGFVEHDRITGKEKNISIDEFPTKEELWQRLTEQENLSKEQQLIINEPYYYEMGAKQPRYYQRIAINRTVDAVAKGNNRIMFVMATGTGKTFTAFQIIHRLMKSGLKKRVLFLADRNILVDQTLINDFRPFGNKMTKVDQRLLNSPEALNSYEIYLGLYQQLAGEDGTETHYEKFGKDFFDLIVIDEAHRGSAKEESNWRKILEFFGSATQIGMTATPKEDGVTSNAKYFGSPVYTYSLKQGIEDGFLAPYRVIRVNLDVDIDGYRPEREKVDSKGELIIDRIYNRKDFDKNMVIEDRTLKVAKYVSEYLKDRNSRFEKSIFFCIDIDHAERMRQALVNENSDLTAIDSRYVMRITGDNAEGKAQLDNFIDPESKYPTLVTTSKLLTTGVDAKTCKVIVLDANIGSMTEFKQIIGRGTRLDPARGKEFFTIIDFRGVTNLFADPDFDGEPVDIIDGNEGGDPKGGNTGGGGDSGGEVDPPEGGGGGEPPVKYYVNDKEVKIVNDQVQVIDADGKLVTESLTDYTKKNILGQYGTLDEFINAWSTSDKKQAILDELEKKGVFLDEIRKKEHISTSEIDDFDLLLQLAYGQKPLTKAERVNNVKKRGYLYKYSDEAREVLEVLLEKYMNSGLKDVEDVSILKLPEFERFGGMFYIIKKFGNKKKYTEAVRELENELFTAA</sequence>
<evidence type="ECO:0000259" key="2">
    <source>
        <dbReference type="PROSITE" id="PS51192"/>
    </source>
</evidence>
<dbReference type="Pfam" id="PF13588">
    <property type="entry name" value="HSDR_N_2"/>
    <property type="match status" value="1"/>
</dbReference>
<evidence type="ECO:0000256" key="1">
    <source>
        <dbReference type="SAM" id="MobiDB-lite"/>
    </source>
</evidence>
<name>A0ABD5F420_ENTAV</name>
<dbReference type="PANTHER" id="PTHR47396">
    <property type="entry name" value="TYPE I RESTRICTION ENZYME ECOKI R PROTEIN"/>
    <property type="match status" value="1"/>
</dbReference>
<reference evidence="3 4" key="1">
    <citation type="submission" date="2023-03" db="EMBL/GenBank/DDBJ databases">
        <authorList>
            <person name="Shen W."/>
            <person name="Cai J."/>
        </authorList>
    </citation>
    <scope>NUCLEOTIDE SEQUENCE [LARGE SCALE GENOMIC DNA]</scope>
    <source>
        <strain evidence="3 4">Y2</strain>
    </source>
</reference>
<dbReference type="AlphaFoldDB" id="A0ABD5F420"/>
<dbReference type="Pfam" id="PF08463">
    <property type="entry name" value="EcoEI_R_C"/>
    <property type="match status" value="1"/>
</dbReference>
<dbReference type="InterPro" id="IPR027417">
    <property type="entry name" value="P-loop_NTPase"/>
</dbReference>
<dbReference type="InterPro" id="IPR006935">
    <property type="entry name" value="Helicase/UvrB_N"/>
</dbReference>
<keyword evidence="3" id="KW-0378">Hydrolase</keyword>
<gene>
    <name evidence="3" type="ORF">P7D79_03460</name>
</gene>
<feature type="compositionally biased region" description="Gly residues" evidence="1">
    <location>
        <begin position="567"/>
        <end position="584"/>
    </location>
</feature>
<dbReference type="InterPro" id="IPR013670">
    <property type="entry name" value="EcoEI_R_C_dom"/>
</dbReference>
<feature type="region of interest" description="Disordered" evidence="1">
    <location>
        <begin position="558"/>
        <end position="599"/>
    </location>
</feature>
<evidence type="ECO:0000313" key="3">
    <source>
        <dbReference type="EMBL" id="MDT2513287.1"/>
    </source>
</evidence>
<dbReference type="SUPFAM" id="SSF52540">
    <property type="entry name" value="P-loop containing nucleoside triphosphate hydrolases"/>
    <property type="match status" value="2"/>
</dbReference>
<protein>
    <submittedName>
        <fullName evidence="3">DEAD/DEAH box helicase family protein</fullName>
    </submittedName>
</protein>
<dbReference type="RefSeq" id="WP_311816916.1">
    <property type="nucleotide sequence ID" value="NZ_JARPWU010000013.1"/>
</dbReference>
<dbReference type="Gene3D" id="3.40.50.300">
    <property type="entry name" value="P-loop containing nucleotide triphosphate hydrolases"/>
    <property type="match status" value="2"/>
</dbReference>
<dbReference type="InterPro" id="IPR050742">
    <property type="entry name" value="Helicase_Restrict-Modif_Enz"/>
</dbReference>
<dbReference type="PROSITE" id="PS51192">
    <property type="entry name" value="HELICASE_ATP_BIND_1"/>
    <property type="match status" value="1"/>
</dbReference>
<proteinExistence type="predicted"/>
<evidence type="ECO:0000313" key="4">
    <source>
        <dbReference type="Proteomes" id="UP001264335"/>
    </source>
</evidence>
<accession>A0ABD5F420</accession>
<dbReference type="CDD" id="cd18032">
    <property type="entry name" value="DEXHc_RE_I_III_res"/>
    <property type="match status" value="1"/>
</dbReference>
<keyword evidence="3" id="KW-0347">Helicase</keyword>
<dbReference type="Proteomes" id="UP001264335">
    <property type="component" value="Unassembled WGS sequence"/>
</dbReference>
<dbReference type="EMBL" id="JARPWY010000006">
    <property type="protein sequence ID" value="MDT2513287.1"/>
    <property type="molecule type" value="Genomic_DNA"/>
</dbReference>
<dbReference type="GO" id="GO:0004386">
    <property type="term" value="F:helicase activity"/>
    <property type="evidence" value="ECO:0007669"/>
    <property type="project" value="UniProtKB-KW"/>
</dbReference>
<dbReference type="Gene3D" id="3.90.1570.30">
    <property type="match status" value="1"/>
</dbReference>
<comment type="caution">
    <text evidence="3">The sequence shown here is derived from an EMBL/GenBank/DDBJ whole genome shotgun (WGS) entry which is preliminary data.</text>
</comment>
<dbReference type="CDD" id="cd18799">
    <property type="entry name" value="SF2_C_EcoAI-like"/>
    <property type="match status" value="1"/>
</dbReference>
<feature type="domain" description="Helicase ATP-binding" evidence="2">
    <location>
        <begin position="181"/>
        <end position="346"/>
    </location>
</feature>
<dbReference type="Pfam" id="PF04851">
    <property type="entry name" value="ResIII"/>
    <property type="match status" value="1"/>
</dbReference>
<dbReference type="PANTHER" id="PTHR47396:SF1">
    <property type="entry name" value="ATP-DEPENDENT HELICASE IRC3-RELATED"/>
    <property type="match status" value="1"/>
</dbReference>
<dbReference type="NCBIfam" id="NF046051">
    <property type="entry name" value="restrict_EcoAI"/>
    <property type="match status" value="1"/>
</dbReference>
<dbReference type="InterPro" id="IPR029464">
    <property type="entry name" value="HSDR_N"/>
</dbReference>
<dbReference type="InterPro" id="IPR014001">
    <property type="entry name" value="Helicase_ATP-bd"/>
</dbReference>
<keyword evidence="3" id="KW-0067">ATP-binding</keyword>
<organism evidence="3 4">
    <name type="scientific">Enterococcus avium</name>
    <name type="common">Streptococcus avium</name>
    <dbReference type="NCBI Taxonomy" id="33945"/>
    <lineage>
        <taxon>Bacteria</taxon>
        <taxon>Bacillati</taxon>
        <taxon>Bacillota</taxon>
        <taxon>Bacilli</taxon>
        <taxon>Lactobacillales</taxon>
        <taxon>Enterococcaceae</taxon>
        <taxon>Enterococcus</taxon>
    </lineage>
</organism>
<dbReference type="SMART" id="SM00487">
    <property type="entry name" value="DEXDc"/>
    <property type="match status" value="1"/>
</dbReference>